<keyword evidence="3" id="KW-0540">Nuclease</keyword>
<reference evidence="3 4" key="1">
    <citation type="submission" date="2019-03" db="EMBL/GenBank/DDBJ databases">
        <title>Three New Species of Nocardioides, Nocardioides euryhalodurans sp. nov., Nocardioides seonyuensis sp. nov. and Nocardioides eburneoflavus sp. nov., Iolated from Soil.</title>
        <authorList>
            <person name="Roh S.G."/>
            <person name="Lee C."/>
            <person name="Kim M.-K."/>
            <person name="Kim S.B."/>
        </authorList>
    </citation>
    <scope>NUCLEOTIDE SEQUENCE [LARGE SCALE GENOMIC DNA]</scope>
    <source>
        <strain evidence="3 4">MMS17-SY117</strain>
    </source>
</reference>
<feature type="domain" description="GmrSD restriction endonucleases C-terminal" evidence="2">
    <location>
        <begin position="95"/>
        <end position="206"/>
    </location>
</feature>
<feature type="region of interest" description="Disordered" evidence="1">
    <location>
        <begin position="222"/>
        <end position="285"/>
    </location>
</feature>
<dbReference type="InterPro" id="IPR011089">
    <property type="entry name" value="GmrSD_C"/>
</dbReference>
<keyword evidence="3" id="KW-0255">Endonuclease</keyword>
<proteinExistence type="predicted"/>
<evidence type="ECO:0000259" key="2">
    <source>
        <dbReference type="Pfam" id="PF07510"/>
    </source>
</evidence>
<dbReference type="PANTHER" id="PTHR24094:SF15">
    <property type="entry name" value="AMP-DEPENDENT SYNTHETASE_LIGASE DOMAIN-CONTAINING PROTEIN-RELATED"/>
    <property type="match status" value="1"/>
</dbReference>
<dbReference type="PANTHER" id="PTHR24094">
    <property type="entry name" value="SECRETED PROTEIN"/>
    <property type="match status" value="1"/>
</dbReference>
<organism evidence="3 4">
    <name type="scientific">Nocardioides euryhalodurans</name>
    <dbReference type="NCBI Taxonomy" id="2518370"/>
    <lineage>
        <taxon>Bacteria</taxon>
        <taxon>Bacillati</taxon>
        <taxon>Actinomycetota</taxon>
        <taxon>Actinomycetes</taxon>
        <taxon>Propionibacteriales</taxon>
        <taxon>Nocardioidaceae</taxon>
        <taxon>Nocardioides</taxon>
    </lineage>
</organism>
<dbReference type="OrthoDB" id="5196645at2"/>
<keyword evidence="3" id="KW-0378">Hydrolase</keyword>
<evidence type="ECO:0000256" key="1">
    <source>
        <dbReference type="SAM" id="MobiDB-lite"/>
    </source>
</evidence>
<accession>A0A4P7GQH1</accession>
<dbReference type="Pfam" id="PF07510">
    <property type="entry name" value="GmrSD_C"/>
    <property type="match status" value="1"/>
</dbReference>
<dbReference type="AlphaFoldDB" id="A0A4P7GQH1"/>
<feature type="region of interest" description="Disordered" evidence="1">
    <location>
        <begin position="1"/>
        <end position="28"/>
    </location>
</feature>
<feature type="compositionally biased region" description="Gly residues" evidence="1">
    <location>
        <begin position="228"/>
        <end position="237"/>
    </location>
</feature>
<protein>
    <submittedName>
        <fullName evidence="3">HNH endonuclease</fullName>
    </submittedName>
</protein>
<feature type="compositionally biased region" description="Low complexity" evidence="1">
    <location>
        <begin position="10"/>
        <end position="28"/>
    </location>
</feature>
<name>A0A4P7GQH1_9ACTN</name>
<gene>
    <name evidence="3" type="ORF">EXE57_14465</name>
</gene>
<sequence length="285" mass="30932">MTAALLTLGPTQAAPATDHAASSAPSTARVATGFTGKTVKLRLRRAVKKLPVATERRRGYDRDKFRHWIDANGDCQDTRDEVLKAESLTAVSGCDITSGEWRSYYDGEEWTSSSDVDIDHLVPLAEAWDSGARRWTAGTRQRFANDLGDRRALAAVTDNVNQSKSDQDPAEWMPALGRCRYVREWVAVKIRWRLAVDRPEKRALARRAGNCDNTVLKVRRATVRRKNTGGGGGGGGSANCAPGYSPCVPPPPPDLDCSDLDGPIRVTGSDPHNLDGDGDGWGCES</sequence>
<dbReference type="GO" id="GO:0004519">
    <property type="term" value="F:endonuclease activity"/>
    <property type="evidence" value="ECO:0007669"/>
    <property type="project" value="UniProtKB-KW"/>
</dbReference>
<keyword evidence="4" id="KW-1185">Reference proteome</keyword>
<dbReference type="Proteomes" id="UP000294894">
    <property type="component" value="Chromosome"/>
</dbReference>
<evidence type="ECO:0000313" key="3">
    <source>
        <dbReference type="EMBL" id="QBR94526.1"/>
    </source>
</evidence>
<evidence type="ECO:0000313" key="4">
    <source>
        <dbReference type="Proteomes" id="UP000294894"/>
    </source>
</evidence>
<dbReference type="KEGG" id="noy:EXE57_14465"/>
<dbReference type="EMBL" id="CP038267">
    <property type="protein sequence ID" value="QBR94526.1"/>
    <property type="molecule type" value="Genomic_DNA"/>
</dbReference>